<evidence type="ECO:0000313" key="2">
    <source>
        <dbReference type="Proteomes" id="UP001219525"/>
    </source>
</evidence>
<dbReference type="EMBL" id="JARJCW010000031">
    <property type="protein sequence ID" value="KAJ7209142.1"/>
    <property type="molecule type" value="Genomic_DNA"/>
</dbReference>
<dbReference type="AlphaFoldDB" id="A0AAD6VGJ2"/>
<reference evidence="1" key="1">
    <citation type="submission" date="2023-03" db="EMBL/GenBank/DDBJ databases">
        <title>Massive genome expansion in bonnet fungi (Mycena s.s.) driven by repeated elements and novel gene families across ecological guilds.</title>
        <authorList>
            <consortium name="Lawrence Berkeley National Laboratory"/>
            <person name="Harder C.B."/>
            <person name="Miyauchi S."/>
            <person name="Viragh M."/>
            <person name="Kuo A."/>
            <person name="Thoen E."/>
            <person name="Andreopoulos B."/>
            <person name="Lu D."/>
            <person name="Skrede I."/>
            <person name="Drula E."/>
            <person name="Henrissat B."/>
            <person name="Morin E."/>
            <person name="Kohler A."/>
            <person name="Barry K."/>
            <person name="LaButti K."/>
            <person name="Morin E."/>
            <person name="Salamov A."/>
            <person name="Lipzen A."/>
            <person name="Mereny Z."/>
            <person name="Hegedus B."/>
            <person name="Baldrian P."/>
            <person name="Stursova M."/>
            <person name="Weitz H."/>
            <person name="Taylor A."/>
            <person name="Grigoriev I.V."/>
            <person name="Nagy L.G."/>
            <person name="Martin F."/>
            <person name="Kauserud H."/>
        </authorList>
    </citation>
    <scope>NUCLEOTIDE SEQUENCE</scope>
    <source>
        <strain evidence="1">9144</strain>
    </source>
</reference>
<dbReference type="PANTHER" id="PTHR31252">
    <property type="entry name" value="DUF4419 DOMAIN-CONTAINING PROTEIN"/>
    <property type="match status" value="1"/>
</dbReference>
<organism evidence="1 2">
    <name type="scientific">Mycena pura</name>
    <dbReference type="NCBI Taxonomy" id="153505"/>
    <lineage>
        <taxon>Eukaryota</taxon>
        <taxon>Fungi</taxon>
        <taxon>Dikarya</taxon>
        <taxon>Basidiomycota</taxon>
        <taxon>Agaricomycotina</taxon>
        <taxon>Agaricomycetes</taxon>
        <taxon>Agaricomycetidae</taxon>
        <taxon>Agaricales</taxon>
        <taxon>Marasmiineae</taxon>
        <taxon>Mycenaceae</taxon>
        <taxon>Mycena</taxon>
    </lineage>
</organism>
<keyword evidence="2" id="KW-1185">Reference proteome</keyword>
<dbReference type="Proteomes" id="UP001219525">
    <property type="component" value="Unassembled WGS sequence"/>
</dbReference>
<dbReference type="Pfam" id="PF14388">
    <property type="entry name" value="DUF4419"/>
    <property type="match status" value="1"/>
</dbReference>
<gene>
    <name evidence="1" type="ORF">GGX14DRAFT_453204</name>
</gene>
<dbReference type="PANTHER" id="PTHR31252:SF11">
    <property type="entry name" value="DUF4419 DOMAIN-CONTAINING PROTEIN"/>
    <property type="match status" value="1"/>
</dbReference>
<proteinExistence type="predicted"/>
<evidence type="ECO:0000313" key="1">
    <source>
        <dbReference type="EMBL" id="KAJ7209142.1"/>
    </source>
</evidence>
<accession>A0AAD6VGJ2</accession>
<dbReference type="InterPro" id="IPR025533">
    <property type="entry name" value="DUF4419"/>
</dbReference>
<protein>
    <submittedName>
        <fullName evidence="1">Uncharacterized protein</fullName>
    </submittedName>
</protein>
<comment type="caution">
    <text evidence="1">The sequence shown here is derived from an EMBL/GenBank/DDBJ whole genome shotgun (WGS) entry which is preliminary data.</text>
</comment>
<sequence length="444" mass="49120">MPVSFNVADHPANPVNLTAAQIDGISPEMILRKACAHQYRSAGEILGSSFNTYEAPPSLRKRLSKLNPFTKRKEPPSAASADPPMVSNVIPTPNGFVHTVLSAYNKHHNLIIRPDDVWLAILTQFNFFVNASAERLRASFVAHAGKETLSVERQADRYTMNFADMAREMAGLLGKVVVDPTLRAWALPNFSTTTSCDTTVGAIIMMSTLKSYFEYHFTSIECGIPRVTLDGTKADWVALLERLEKLQEYGMETIAWYHLLFPVISHFVSAFDAPDASANVTFWQKVAHFESGGSGPSYYSGWICAFCVFNEEGKWIGLPLVQEHEAPQSSVAPEELPAKEFWAQYLRSNTLTPLLAGSDTPFHLVDCINIPSGYVEVPVKLNDKGNPDLADPCTMVAGVIGTYASSSGDKGEDDVTVDTVQPVIGWWMFLNRETLRPQVWDYDS</sequence>
<name>A0AAD6VGJ2_9AGAR</name>